<organism evidence="8 9">
    <name type="scientific">Pseudogracilibacillus auburnensis</name>
    <dbReference type="NCBI Taxonomy" id="1494959"/>
    <lineage>
        <taxon>Bacteria</taxon>
        <taxon>Bacillati</taxon>
        <taxon>Bacillota</taxon>
        <taxon>Bacilli</taxon>
        <taxon>Bacillales</taxon>
        <taxon>Bacillaceae</taxon>
        <taxon>Pseudogracilibacillus</taxon>
    </lineage>
</organism>
<evidence type="ECO:0000313" key="8">
    <source>
        <dbReference type="EMBL" id="PXW85964.1"/>
    </source>
</evidence>
<accession>A0A2V3VYG8</accession>
<dbReference type="SUPFAM" id="SSF55957">
    <property type="entry name" value="Phosphoglucomutase, C-terminal domain"/>
    <property type="match status" value="1"/>
</dbReference>
<dbReference type="Gene3D" id="3.30.310.50">
    <property type="entry name" value="Alpha-D-phosphohexomutase, C-terminal domain"/>
    <property type="match status" value="1"/>
</dbReference>
<keyword evidence="5" id="KW-0460">Magnesium</keyword>
<dbReference type="PANTHER" id="PTHR45745">
    <property type="entry name" value="PHOSPHOMANNOMUTASE 45A"/>
    <property type="match status" value="1"/>
</dbReference>
<evidence type="ECO:0000256" key="5">
    <source>
        <dbReference type="ARBA" id="ARBA00022842"/>
    </source>
</evidence>
<dbReference type="GO" id="GO:0004614">
    <property type="term" value="F:phosphoglucomutase activity"/>
    <property type="evidence" value="ECO:0007669"/>
    <property type="project" value="UniProtKB-EC"/>
</dbReference>
<reference evidence="8 9" key="1">
    <citation type="submission" date="2018-05" db="EMBL/GenBank/DDBJ databases">
        <title>Genomic Encyclopedia of Type Strains, Phase IV (KMG-IV): sequencing the most valuable type-strain genomes for metagenomic binning, comparative biology and taxonomic classification.</title>
        <authorList>
            <person name="Goeker M."/>
        </authorList>
    </citation>
    <scope>NUCLEOTIDE SEQUENCE [LARGE SCALE GENOMIC DNA]</scope>
    <source>
        <strain evidence="8 9">DSM 28556</strain>
    </source>
</reference>
<gene>
    <name evidence="8" type="ORF">DFR56_109127</name>
</gene>
<evidence type="ECO:0000256" key="6">
    <source>
        <dbReference type="ARBA" id="ARBA00023235"/>
    </source>
</evidence>
<keyword evidence="3" id="KW-0313">Glucose metabolism</keyword>
<keyword evidence="9" id="KW-1185">Reference proteome</keyword>
<evidence type="ECO:0000256" key="1">
    <source>
        <dbReference type="ARBA" id="ARBA00000443"/>
    </source>
</evidence>
<dbReference type="Proteomes" id="UP000247978">
    <property type="component" value="Unassembled WGS sequence"/>
</dbReference>
<comment type="caution">
    <text evidence="8">The sequence shown here is derived from an EMBL/GenBank/DDBJ whole genome shotgun (WGS) entry which is preliminary data.</text>
</comment>
<keyword evidence="4" id="KW-0479">Metal-binding</keyword>
<protein>
    <recommendedName>
        <fullName evidence="2">phosphoglucomutase (alpha-D-glucose-1,6-bisphosphate-dependent)</fullName>
        <ecNumber evidence="2">5.4.2.2</ecNumber>
    </recommendedName>
</protein>
<dbReference type="GO" id="GO:0046872">
    <property type="term" value="F:metal ion binding"/>
    <property type="evidence" value="ECO:0007669"/>
    <property type="project" value="UniProtKB-KW"/>
</dbReference>
<evidence type="ECO:0000256" key="4">
    <source>
        <dbReference type="ARBA" id="ARBA00022723"/>
    </source>
</evidence>
<dbReference type="EMBL" id="QJJQ01000009">
    <property type="protein sequence ID" value="PXW85964.1"/>
    <property type="molecule type" value="Genomic_DNA"/>
</dbReference>
<dbReference type="GO" id="GO:0006006">
    <property type="term" value="P:glucose metabolic process"/>
    <property type="evidence" value="ECO:0007669"/>
    <property type="project" value="UniProtKB-KW"/>
</dbReference>
<dbReference type="Pfam" id="PF00408">
    <property type="entry name" value="PGM_PMM_IV"/>
    <property type="match status" value="1"/>
</dbReference>
<keyword evidence="3" id="KW-0119">Carbohydrate metabolism</keyword>
<evidence type="ECO:0000256" key="2">
    <source>
        <dbReference type="ARBA" id="ARBA00012728"/>
    </source>
</evidence>
<evidence type="ECO:0000313" key="9">
    <source>
        <dbReference type="Proteomes" id="UP000247978"/>
    </source>
</evidence>
<evidence type="ECO:0000256" key="3">
    <source>
        <dbReference type="ARBA" id="ARBA00022526"/>
    </source>
</evidence>
<feature type="domain" description="Alpha-D-phosphohexomutase C-terminal" evidence="7">
    <location>
        <begin position="13"/>
        <end position="52"/>
    </location>
</feature>
<dbReference type="GO" id="GO:0008973">
    <property type="term" value="F:phosphopentomutase activity"/>
    <property type="evidence" value="ECO:0007669"/>
    <property type="project" value="TreeGrafter"/>
</dbReference>
<keyword evidence="6" id="KW-0413">Isomerase</keyword>
<dbReference type="GO" id="GO:0006166">
    <property type="term" value="P:purine ribonucleoside salvage"/>
    <property type="evidence" value="ECO:0007669"/>
    <property type="project" value="TreeGrafter"/>
</dbReference>
<name>A0A2V3VYG8_9BACI</name>
<proteinExistence type="predicted"/>
<dbReference type="InterPro" id="IPR005843">
    <property type="entry name" value="A-D-PHexomutase_C"/>
</dbReference>
<dbReference type="InterPro" id="IPR036900">
    <property type="entry name" value="A-D-PHexomutase_C_sf"/>
</dbReference>
<comment type="catalytic activity">
    <reaction evidence="1">
        <text>alpha-D-glucose 1-phosphate = alpha-D-glucose 6-phosphate</text>
        <dbReference type="Rhea" id="RHEA:23536"/>
        <dbReference type="ChEBI" id="CHEBI:58225"/>
        <dbReference type="ChEBI" id="CHEBI:58601"/>
        <dbReference type="EC" id="5.4.2.2"/>
    </reaction>
</comment>
<sequence length="72" mass="7948">MDGRTGIIELPNSNVLKYKLEGGAWVCVRPSGTEPKIKFYFGVKEETAEASEQVLKEVVEEVMGRVSVMSTV</sequence>
<dbReference type="PANTHER" id="PTHR45745:SF1">
    <property type="entry name" value="PHOSPHOGLUCOMUTASE 2B-RELATED"/>
    <property type="match status" value="1"/>
</dbReference>
<dbReference type="EC" id="5.4.2.2" evidence="2"/>
<dbReference type="AlphaFoldDB" id="A0A2V3VYG8"/>
<evidence type="ECO:0000259" key="7">
    <source>
        <dbReference type="Pfam" id="PF00408"/>
    </source>
</evidence>